<proteinExistence type="predicted"/>
<comment type="caution">
    <text evidence="1">The sequence shown here is derived from an EMBL/GenBank/DDBJ whole genome shotgun (WGS) entry which is preliminary data.</text>
</comment>
<name>A0A0G1IG02_9BACT</name>
<gene>
    <name evidence="1" type="ORF">UW53_C0035G0008</name>
</gene>
<dbReference type="EMBL" id="LCIR01000035">
    <property type="protein sequence ID" value="KKT58326.1"/>
    <property type="molecule type" value="Genomic_DNA"/>
</dbReference>
<evidence type="ECO:0008006" key="3">
    <source>
        <dbReference type="Google" id="ProtNLM"/>
    </source>
</evidence>
<sequence>MIKKEILQRFKDIGIIHKKPVKLRSGDMANFYCDIKKSYGYPDILNALADEIGNLLARDITCVAASGYGGLPLAALVAVKFNKKFIIDEIIND</sequence>
<evidence type="ECO:0000313" key="2">
    <source>
        <dbReference type="Proteomes" id="UP000034087"/>
    </source>
</evidence>
<dbReference type="Proteomes" id="UP000034087">
    <property type="component" value="Unassembled WGS sequence"/>
</dbReference>
<dbReference type="Gene3D" id="3.40.50.2020">
    <property type="match status" value="1"/>
</dbReference>
<reference evidence="1 2" key="1">
    <citation type="journal article" date="2015" name="Nature">
        <title>rRNA introns, odd ribosomes, and small enigmatic genomes across a large radiation of phyla.</title>
        <authorList>
            <person name="Brown C.T."/>
            <person name="Hug L.A."/>
            <person name="Thomas B.C."/>
            <person name="Sharon I."/>
            <person name="Castelle C.J."/>
            <person name="Singh A."/>
            <person name="Wilkins M.J."/>
            <person name="Williams K.H."/>
            <person name="Banfield J.F."/>
        </authorList>
    </citation>
    <scope>NUCLEOTIDE SEQUENCE [LARGE SCALE GENOMIC DNA]</scope>
</reference>
<protein>
    <recommendedName>
        <fullName evidence="3">Orotate phosphoribosyltransferase</fullName>
    </recommendedName>
</protein>
<organism evidence="1 2">
    <name type="scientific">Candidatus Giovannonibacteria bacterium GW2011_GWA1_44_25</name>
    <dbReference type="NCBI Taxonomy" id="1618645"/>
    <lineage>
        <taxon>Bacteria</taxon>
        <taxon>Candidatus Giovannoniibacteriota</taxon>
    </lineage>
</organism>
<evidence type="ECO:0000313" key="1">
    <source>
        <dbReference type="EMBL" id="KKT58326.1"/>
    </source>
</evidence>
<dbReference type="SUPFAM" id="SSF53271">
    <property type="entry name" value="PRTase-like"/>
    <property type="match status" value="1"/>
</dbReference>
<dbReference type="AlphaFoldDB" id="A0A0G1IG02"/>
<dbReference type="InterPro" id="IPR029057">
    <property type="entry name" value="PRTase-like"/>
</dbReference>
<accession>A0A0G1IG02</accession>